<gene>
    <name evidence="2" type="primary">gldH</name>
    <name evidence="2" type="ORF">ERS417307_00376</name>
</gene>
<feature type="signal peptide" evidence="1">
    <location>
        <begin position="1"/>
        <end position="32"/>
    </location>
</feature>
<evidence type="ECO:0000313" key="2">
    <source>
        <dbReference type="EMBL" id="CUN60717.1"/>
    </source>
</evidence>
<proteinExistence type="predicted"/>
<dbReference type="Pfam" id="PF14109">
    <property type="entry name" value="GldH_lipo"/>
    <property type="match status" value="1"/>
</dbReference>
<keyword evidence="2" id="KW-0449">Lipoprotein</keyword>
<organism evidence="2 3">
    <name type="scientific">Bacteroides uniformis</name>
    <dbReference type="NCBI Taxonomy" id="820"/>
    <lineage>
        <taxon>Bacteria</taxon>
        <taxon>Pseudomonadati</taxon>
        <taxon>Bacteroidota</taxon>
        <taxon>Bacteroidia</taxon>
        <taxon>Bacteroidales</taxon>
        <taxon>Bacteroidaceae</taxon>
        <taxon>Bacteroides</taxon>
    </lineage>
</organism>
<dbReference type="EMBL" id="CYZF01000001">
    <property type="protein sequence ID" value="CUN60717.1"/>
    <property type="molecule type" value="Genomic_DNA"/>
</dbReference>
<dbReference type="PROSITE" id="PS51257">
    <property type="entry name" value="PROKAR_LIPOPROTEIN"/>
    <property type="match status" value="1"/>
</dbReference>
<feature type="chain" id="PRO_5008016080" evidence="1">
    <location>
        <begin position="33"/>
        <end position="167"/>
    </location>
</feature>
<dbReference type="NCBIfam" id="TIGR03511">
    <property type="entry name" value="GldH_lipo"/>
    <property type="match status" value="1"/>
</dbReference>
<reference evidence="2 3" key="1">
    <citation type="submission" date="2015-09" db="EMBL/GenBank/DDBJ databases">
        <authorList>
            <consortium name="Pathogen Informatics"/>
        </authorList>
    </citation>
    <scope>NUCLEOTIDE SEQUENCE [LARGE SCALE GENOMIC DNA]</scope>
    <source>
        <strain evidence="2 3">2789STDY5608791</strain>
    </source>
</reference>
<accession>A0A173YBX3</accession>
<dbReference type="AlphaFoldDB" id="A0A173YBX3"/>
<sequence>MKDLPKMTNRLKNRNLCLKGIILLFVASLLSACDKQTVYHSFQSLPTEGWLREDTLSFDVKVTDSLTYYKLSLEVRNRSNYPYQNLPLSICYTIADSIPSPTDTIQLILADKEGIWKGDGWGGLYQTAVSAGSVRIGKPGTYLFKVAYTLPDERLQGINDIGIKLKR</sequence>
<evidence type="ECO:0000313" key="3">
    <source>
        <dbReference type="Proteomes" id="UP000095419"/>
    </source>
</evidence>
<keyword evidence="1" id="KW-0732">Signal</keyword>
<evidence type="ECO:0000256" key="1">
    <source>
        <dbReference type="SAM" id="SignalP"/>
    </source>
</evidence>
<dbReference type="Proteomes" id="UP000095419">
    <property type="component" value="Unassembled WGS sequence"/>
</dbReference>
<name>A0A173YBX3_BACUN</name>
<protein>
    <submittedName>
        <fullName evidence="2">Gliding motility-associated lipoprotein GldH</fullName>
    </submittedName>
</protein>
<dbReference type="InterPro" id="IPR020018">
    <property type="entry name" value="Motility-assoc_lipoprot_GldH"/>
</dbReference>